<evidence type="ECO:0000313" key="5">
    <source>
        <dbReference type="Proteomes" id="UP000000641"/>
    </source>
</evidence>
<evidence type="ECO:0000259" key="2">
    <source>
        <dbReference type="Pfam" id="PF01978"/>
    </source>
</evidence>
<feature type="domain" description="Transcription regulator TrmB N-terminal" evidence="2">
    <location>
        <begin position="14"/>
        <end position="78"/>
    </location>
</feature>
<sequence length="345" mass="38016">MEPEFEDAYNALVELGLKPYEARVYLAIADGRERTANEIVALTGVPQPRVYETLESLASKGLVEVALSKPKRYRAIEPSRAIEILAGLASRRIESNKERALKALSRVYLQAEDVQAPRVRVIKNKSEAILRARKMLENASYDALVAGPPRLVGEILPHSVGGGAARRLVAVVYYEGVEEPLPAEPWLGLRLRSVGVIPLVIADSARAVILRESYALEIAEEDLIRTFLDFYYHALWRVSSVVKPFEPVEGFEYTATSIWLLNEVLKECLGRGLGAEVTVAGVERRTGRSVTLTGRPAEISENGQGVRVSLVLEVGQRKITVGGLGARLEDVEGRVFRLKVLPRAP</sequence>
<accession>A1S0K6</accession>
<dbReference type="EMBL" id="CP000505">
    <property type="protein sequence ID" value="ABL78986.1"/>
    <property type="molecule type" value="Genomic_DNA"/>
</dbReference>
<dbReference type="SUPFAM" id="SSF159071">
    <property type="entry name" value="TrmB C-terminal domain-like"/>
    <property type="match status" value="1"/>
</dbReference>
<dbReference type="InterPro" id="IPR051797">
    <property type="entry name" value="TrmB-like"/>
</dbReference>
<evidence type="ECO:0000259" key="3">
    <source>
        <dbReference type="Pfam" id="PF11495"/>
    </source>
</evidence>
<feature type="domain" description="Transcription regulator TrmB C-terminal" evidence="3">
    <location>
        <begin position="119"/>
        <end position="339"/>
    </location>
</feature>
<reference evidence="5" key="1">
    <citation type="journal article" date="2008" name="J. Bacteriol.">
        <title>Genome sequence of Thermofilum pendens reveals an exceptional loss of biosynthetic pathways without genome reduction.</title>
        <authorList>
            <person name="Anderson I."/>
            <person name="Rodriguez J."/>
            <person name="Susanti D."/>
            <person name="Porat I."/>
            <person name="Reich C."/>
            <person name="Ulrich L.E."/>
            <person name="Elkins J.G."/>
            <person name="Mavromatis K."/>
            <person name="Lykidis A."/>
            <person name="Kim E."/>
            <person name="Thompson L.S."/>
            <person name="Nolan M."/>
            <person name="Land M."/>
            <person name="Copeland A."/>
            <person name="Lapidus A."/>
            <person name="Lucas S."/>
            <person name="Detter C."/>
            <person name="Zhulin I.B."/>
            <person name="Olsen G.J."/>
            <person name="Whitman W."/>
            <person name="Mukhopadhyay B."/>
            <person name="Bristow J."/>
            <person name="Kyrpides N."/>
        </authorList>
    </citation>
    <scope>NUCLEOTIDE SEQUENCE [LARGE SCALE GENOMIC DNA]</scope>
    <source>
        <strain evidence="5">DSM 2475 / Hrk 5</strain>
    </source>
</reference>
<dbReference type="EnsemblBacteria" id="ABL78986">
    <property type="protein sequence ID" value="ABL78986"/>
    <property type="gene ID" value="Tpen_1591"/>
</dbReference>
<dbReference type="GeneID" id="4600555"/>
<dbReference type="Pfam" id="PF11495">
    <property type="entry name" value="Regulator_TrmB"/>
    <property type="match status" value="1"/>
</dbReference>
<dbReference type="Pfam" id="PF01978">
    <property type="entry name" value="TrmB"/>
    <property type="match status" value="1"/>
</dbReference>
<evidence type="ECO:0000313" key="4">
    <source>
        <dbReference type="EMBL" id="ABL78986.1"/>
    </source>
</evidence>
<dbReference type="Proteomes" id="UP000000641">
    <property type="component" value="Chromosome"/>
</dbReference>
<dbReference type="STRING" id="368408.Tpen_1591"/>
<dbReference type="HOGENOM" id="CLU_062979_2_0_2"/>
<protein>
    <submittedName>
        <fullName evidence="4">Transcriptional regulator, TrmB</fullName>
    </submittedName>
</protein>
<dbReference type="SUPFAM" id="SSF46785">
    <property type="entry name" value="Winged helix' DNA-binding domain"/>
    <property type="match status" value="1"/>
</dbReference>
<comment type="similarity">
    <text evidence="1">Belongs to the transcriptional regulator TrmB family.</text>
</comment>
<dbReference type="PANTHER" id="PTHR34293:SF1">
    <property type="entry name" value="HTH-TYPE TRANSCRIPTIONAL REGULATOR TRMBL2"/>
    <property type="match status" value="1"/>
</dbReference>
<organism evidence="4 5">
    <name type="scientific">Thermofilum pendens (strain DSM 2475 / Hrk 5)</name>
    <dbReference type="NCBI Taxonomy" id="368408"/>
    <lineage>
        <taxon>Archaea</taxon>
        <taxon>Thermoproteota</taxon>
        <taxon>Thermoprotei</taxon>
        <taxon>Thermofilales</taxon>
        <taxon>Thermofilaceae</taxon>
        <taxon>Thermofilum</taxon>
    </lineage>
</organism>
<evidence type="ECO:0000256" key="1">
    <source>
        <dbReference type="ARBA" id="ARBA00007287"/>
    </source>
</evidence>
<keyword evidence="5" id="KW-1185">Reference proteome</keyword>
<dbReference type="AlphaFoldDB" id="A1S0K6"/>
<dbReference type="InterPro" id="IPR036388">
    <property type="entry name" value="WH-like_DNA-bd_sf"/>
</dbReference>
<dbReference type="eggNOG" id="arCOG02038">
    <property type="taxonomic scope" value="Archaea"/>
</dbReference>
<dbReference type="KEGG" id="tpe:Tpen_1591"/>
<dbReference type="InterPro" id="IPR036390">
    <property type="entry name" value="WH_DNA-bd_sf"/>
</dbReference>
<dbReference type="InterPro" id="IPR002831">
    <property type="entry name" value="Tscrpt_reg_TrmB_N"/>
</dbReference>
<dbReference type="RefSeq" id="WP_011753251.1">
    <property type="nucleotide sequence ID" value="NC_008698.1"/>
</dbReference>
<proteinExistence type="inferred from homology"/>
<dbReference type="PANTHER" id="PTHR34293">
    <property type="entry name" value="HTH-TYPE TRANSCRIPTIONAL REGULATOR TRMBL2"/>
    <property type="match status" value="1"/>
</dbReference>
<dbReference type="CDD" id="cd09124">
    <property type="entry name" value="PLDc_like_TrmB_middle"/>
    <property type="match status" value="1"/>
</dbReference>
<dbReference type="InterPro" id="IPR021586">
    <property type="entry name" value="Tscrpt_reg_TrmB_C"/>
</dbReference>
<name>A1S0K6_THEPD</name>
<gene>
    <name evidence="4" type="ordered locus">Tpen_1591</name>
</gene>
<dbReference type="Gene3D" id="1.10.10.10">
    <property type="entry name" value="Winged helix-like DNA-binding domain superfamily/Winged helix DNA-binding domain"/>
    <property type="match status" value="1"/>
</dbReference>
<dbReference type="OrthoDB" id="28104at2157"/>